<proteinExistence type="predicted"/>
<dbReference type="InterPro" id="IPR051262">
    <property type="entry name" value="SMP-30/CGR1_Lactonase"/>
</dbReference>
<dbReference type="Gene3D" id="2.60.40.10">
    <property type="entry name" value="Immunoglobulins"/>
    <property type="match status" value="1"/>
</dbReference>
<evidence type="ECO:0000313" key="2">
    <source>
        <dbReference type="Proteomes" id="UP000178943"/>
    </source>
</evidence>
<dbReference type="Proteomes" id="UP000178943">
    <property type="component" value="Unassembled WGS sequence"/>
</dbReference>
<dbReference type="PANTHER" id="PTHR47572:SF4">
    <property type="entry name" value="LACTONASE DRP35"/>
    <property type="match status" value="1"/>
</dbReference>
<name>A0A1F5VNI5_9BACT</name>
<dbReference type="EMBL" id="MFGW01000124">
    <property type="protein sequence ID" value="OGF64964.1"/>
    <property type="molecule type" value="Genomic_DNA"/>
</dbReference>
<comment type="caution">
    <text evidence="1">The sequence shown here is derived from an EMBL/GenBank/DDBJ whole genome shotgun (WGS) entry which is preliminary data.</text>
</comment>
<dbReference type="SUPFAM" id="SSF81296">
    <property type="entry name" value="E set domains"/>
    <property type="match status" value="1"/>
</dbReference>
<evidence type="ECO:0008006" key="3">
    <source>
        <dbReference type="Google" id="ProtNLM"/>
    </source>
</evidence>
<dbReference type="Gene3D" id="2.120.10.30">
    <property type="entry name" value="TolB, C-terminal domain"/>
    <property type="match status" value="1"/>
</dbReference>
<accession>A0A1F5VNI5</accession>
<dbReference type="STRING" id="1817863.A2Y62_00615"/>
<sequence length="338" mass="36756">MKNKNVTINKVVPSAAIENGVIEIYGEGFTADDYAVDSVLIDNIVARKKFVSEDKIVVTIPEYARKGEIVLGSNADEKAVYSIVLGSKLADNLHCVDNPVVDNEGNWYVTYSGKRDESPEVSIFKVTRDGAISPYITNIKNATSMAFNKDGILFVSSRFEGMLYKVLSEGEVEVFAENLGIPTGVAITQSGYIYVGDRTGKIYKISPDGQTSLFAELPESLVAYHFALDLDENLFVSIPDISSVSSIYMIDNFGKSVLFYAGFGRPQGMAFDKDGNLYICEAKVGESALWCLKSTGEVLKIVASPPLIGVAFDQKGNLGLATATSLYKLRLGIYGKPH</sequence>
<dbReference type="InterPro" id="IPR013783">
    <property type="entry name" value="Ig-like_fold"/>
</dbReference>
<protein>
    <recommendedName>
        <fullName evidence="3">Gluconolaconase</fullName>
    </recommendedName>
</protein>
<dbReference type="PANTHER" id="PTHR47572">
    <property type="entry name" value="LIPOPROTEIN-RELATED"/>
    <property type="match status" value="1"/>
</dbReference>
<organism evidence="1 2">
    <name type="scientific">Candidatus Fischerbacteria bacterium RBG_13_37_8</name>
    <dbReference type="NCBI Taxonomy" id="1817863"/>
    <lineage>
        <taxon>Bacteria</taxon>
        <taxon>Candidatus Fischeribacteriota</taxon>
    </lineage>
</organism>
<dbReference type="InterPro" id="IPR014756">
    <property type="entry name" value="Ig_E-set"/>
</dbReference>
<evidence type="ECO:0000313" key="1">
    <source>
        <dbReference type="EMBL" id="OGF64964.1"/>
    </source>
</evidence>
<gene>
    <name evidence="1" type="ORF">A2Y62_00615</name>
</gene>
<reference evidence="1 2" key="1">
    <citation type="journal article" date="2016" name="Nat. Commun.">
        <title>Thousands of microbial genomes shed light on interconnected biogeochemical processes in an aquifer system.</title>
        <authorList>
            <person name="Anantharaman K."/>
            <person name="Brown C.T."/>
            <person name="Hug L.A."/>
            <person name="Sharon I."/>
            <person name="Castelle C.J."/>
            <person name="Probst A.J."/>
            <person name="Thomas B.C."/>
            <person name="Singh A."/>
            <person name="Wilkins M.J."/>
            <person name="Karaoz U."/>
            <person name="Brodie E.L."/>
            <person name="Williams K.H."/>
            <person name="Hubbard S.S."/>
            <person name="Banfield J.F."/>
        </authorList>
    </citation>
    <scope>NUCLEOTIDE SEQUENCE [LARGE SCALE GENOMIC DNA]</scope>
</reference>
<dbReference type="AlphaFoldDB" id="A0A1F5VNI5"/>
<dbReference type="SUPFAM" id="SSF101898">
    <property type="entry name" value="NHL repeat"/>
    <property type="match status" value="1"/>
</dbReference>
<dbReference type="InterPro" id="IPR011042">
    <property type="entry name" value="6-blade_b-propeller_TolB-like"/>
</dbReference>